<evidence type="ECO:0000259" key="1">
    <source>
        <dbReference type="Pfam" id="PF01814"/>
    </source>
</evidence>
<protein>
    <submittedName>
        <fullName evidence="2">Hemerythrin domain-containing protein</fullName>
    </submittedName>
</protein>
<feature type="domain" description="Hemerythrin-like" evidence="1">
    <location>
        <begin position="11"/>
        <end position="131"/>
    </location>
</feature>
<evidence type="ECO:0000313" key="3">
    <source>
        <dbReference type="Proteomes" id="UP000739538"/>
    </source>
</evidence>
<reference evidence="2" key="2">
    <citation type="journal article" date="2021" name="Microbiome">
        <title>Successional dynamics and alternative stable states in a saline activated sludge microbial community over 9 years.</title>
        <authorList>
            <person name="Wang Y."/>
            <person name="Ye J."/>
            <person name="Ju F."/>
            <person name="Liu L."/>
            <person name="Boyd J.A."/>
            <person name="Deng Y."/>
            <person name="Parks D.H."/>
            <person name="Jiang X."/>
            <person name="Yin X."/>
            <person name="Woodcroft B.J."/>
            <person name="Tyson G.W."/>
            <person name="Hugenholtz P."/>
            <person name="Polz M.F."/>
            <person name="Zhang T."/>
        </authorList>
    </citation>
    <scope>NUCLEOTIDE SEQUENCE</scope>
    <source>
        <strain evidence="2">HKST-UBA02</strain>
    </source>
</reference>
<dbReference type="InterPro" id="IPR012312">
    <property type="entry name" value="Hemerythrin-like"/>
</dbReference>
<dbReference type="Gene3D" id="1.20.120.520">
    <property type="entry name" value="nmb1532 protein domain like"/>
    <property type="match status" value="1"/>
</dbReference>
<name>A0A956NAF7_UNCEI</name>
<accession>A0A956NAF7</accession>
<proteinExistence type="predicted"/>
<dbReference type="AlphaFoldDB" id="A0A956NAF7"/>
<organism evidence="2 3">
    <name type="scientific">Eiseniibacteriota bacterium</name>
    <dbReference type="NCBI Taxonomy" id="2212470"/>
    <lineage>
        <taxon>Bacteria</taxon>
        <taxon>Candidatus Eiseniibacteriota</taxon>
    </lineage>
</organism>
<gene>
    <name evidence="2" type="ORF">KDA27_00865</name>
</gene>
<sequence length="143" mass="16417">MEQRDSGAPFQDVMDDHRGLLERLAAIEAESEPERIHEEIRLLIPVLEMHFEREERPGGMFTRVETQDPRQSGEIRALRDEHVALIDTAVSLIERAALTSQQRLPSHDLVSDVHKFTTHLRRHEARENALLTDAHYHEEGGGD</sequence>
<evidence type="ECO:0000313" key="2">
    <source>
        <dbReference type="EMBL" id="MCA9754323.1"/>
    </source>
</evidence>
<comment type="caution">
    <text evidence="2">The sequence shown here is derived from an EMBL/GenBank/DDBJ whole genome shotgun (WGS) entry which is preliminary data.</text>
</comment>
<dbReference type="EMBL" id="JAGQHS010000002">
    <property type="protein sequence ID" value="MCA9754323.1"/>
    <property type="molecule type" value="Genomic_DNA"/>
</dbReference>
<dbReference type="Pfam" id="PF01814">
    <property type="entry name" value="Hemerythrin"/>
    <property type="match status" value="1"/>
</dbReference>
<dbReference type="Proteomes" id="UP000739538">
    <property type="component" value="Unassembled WGS sequence"/>
</dbReference>
<reference evidence="2" key="1">
    <citation type="submission" date="2020-04" db="EMBL/GenBank/DDBJ databases">
        <authorList>
            <person name="Zhang T."/>
        </authorList>
    </citation>
    <scope>NUCLEOTIDE SEQUENCE</scope>
    <source>
        <strain evidence="2">HKST-UBA02</strain>
    </source>
</reference>